<evidence type="ECO:0000256" key="13">
    <source>
        <dbReference type="RuleBase" id="RU361118"/>
    </source>
</evidence>
<dbReference type="EMBL" id="GL349474">
    <property type="protein sequence ID" value="KNC52663.1"/>
    <property type="molecule type" value="Genomic_DNA"/>
</dbReference>
<comment type="subcellular location">
    <subcellularLocation>
        <location evidence="1 13">Cytoplasm</location>
    </subcellularLocation>
</comment>
<comment type="function">
    <text evidence="13">Involved in the synthesis of the GDP-mannose and dolichol-phosphate-mannose required for a number of critical mannosyl transfer reactions.</text>
</comment>
<dbReference type="InterPro" id="IPR023214">
    <property type="entry name" value="HAD_sf"/>
</dbReference>
<keyword evidence="9 13" id="KW-0413">Isomerase</keyword>
<dbReference type="CDD" id="cd02585">
    <property type="entry name" value="HAD_PMM"/>
    <property type="match status" value="1"/>
</dbReference>
<comment type="similarity">
    <text evidence="3 13">Belongs to the eukaryotic PMM family.</text>
</comment>
<accession>A0A0L0DMN4</accession>
<feature type="binding site" evidence="11">
    <location>
        <position position="83"/>
    </location>
    <ligand>
        <name>alpha-D-mannose 1-phosphate</name>
        <dbReference type="ChEBI" id="CHEBI:58409"/>
    </ligand>
</feature>
<keyword evidence="7 12" id="KW-0479">Metal-binding</keyword>
<dbReference type="Gene3D" id="3.40.50.1000">
    <property type="entry name" value="HAD superfamily/HAD-like"/>
    <property type="match status" value="1"/>
</dbReference>
<evidence type="ECO:0000313" key="14">
    <source>
        <dbReference type="EMBL" id="KNC52663.1"/>
    </source>
</evidence>
<comment type="catalytic activity">
    <reaction evidence="13">
        <text>alpha-D-mannose 1-phosphate = D-mannose 6-phosphate</text>
        <dbReference type="Rhea" id="RHEA:11140"/>
        <dbReference type="ChEBI" id="CHEBI:58409"/>
        <dbReference type="ChEBI" id="CHEBI:58735"/>
        <dbReference type="EC" id="5.4.2.8"/>
    </reaction>
</comment>
<evidence type="ECO:0000256" key="9">
    <source>
        <dbReference type="ARBA" id="ARBA00023235"/>
    </source>
</evidence>
<feature type="binding site" evidence="12">
    <location>
        <position position="76"/>
    </location>
    <ligand>
        <name>Mg(2+)</name>
        <dbReference type="ChEBI" id="CHEBI:18420"/>
        <label>1</label>
    </ligand>
</feature>
<feature type="binding site" evidence="11">
    <location>
        <position position="203"/>
    </location>
    <ligand>
        <name>alpha-D-mannose 1-phosphate</name>
        <dbReference type="ChEBI" id="CHEBI:58409"/>
    </ligand>
</feature>
<dbReference type="InterPro" id="IPR006379">
    <property type="entry name" value="HAD-SF_hydro_IIB"/>
</dbReference>
<feature type="binding site" evidence="11">
    <location>
        <position position="196"/>
    </location>
    <ligand>
        <name>alpha-D-mannose 1-phosphate</name>
        <dbReference type="ChEBI" id="CHEBI:58409"/>
    </ligand>
</feature>
<dbReference type="GO" id="GO:0004615">
    <property type="term" value="F:phosphomannomutase activity"/>
    <property type="evidence" value="ECO:0007669"/>
    <property type="project" value="UniProtKB-EC"/>
</dbReference>
<dbReference type="Pfam" id="PF03332">
    <property type="entry name" value="PMM"/>
    <property type="match status" value="1"/>
</dbReference>
<name>A0A0L0DMN4_THETB</name>
<keyword evidence="8 12" id="KW-0460">Magnesium</keyword>
<dbReference type="Gene3D" id="3.30.1240.20">
    <property type="match status" value="1"/>
</dbReference>
<dbReference type="SUPFAM" id="SSF56784">
    <property type="entry name" value="HAD-like"/>
    <property type="match status" value="1"/>
</dbReference>
<reference evidence="14 15" key="1">
    <citation type="submission" date="2010-05" db="EMBL/GenBank/DDBJ databases">
        <title>The Genome Sequence of Thecamonas trahens ATCC 50062.</title>
        <authorList>
            <consortium name="The Broad Institute Genome Sequencing Platform"/>
            <person name="Russ C."/>
            <person name="Cuomo C."/>
            <person name="Shea T."/>
            <person name="Young S.K."/>
            <person name="Zeng Q."/>
            <person name="Koehrsen M."/>
            <person name="Haas B."/>
            <person name="Borodovsky M."/>
            <person name="Guigo R."/>
            <person name="Alvarado L."/>
            <person name="Berlin A."/>
            <person name="Bochicchio J."/>
            <person name="Borenstein D."/>
            <person name="Chapman S."/>
            <person name="Chen Z."/>
            <person name="Freedman E."/>
            <person name="Gellesch M."/>
            <person name="Goldberg J."/>
            <person name="Griggs A."/>
            <person name="Gujja S."/>
            <person name="Heilman E."/>
            <person name="Heiman D."/>
            <person name="Hepburn T."/>
            <person name="Howarth C."/>
            <person name="Jen D."/>
            <person name="Larson L."/>
            <person name="Mehta T."/>
            <person name="Park D."/>
            <person name="Pearson M."/>
            <person name="Roberts A."/>
            <person name="Saif S."/>
            <person name="Shenoy N."/>
            <person name="Sisk P."/>
            <person name="Stolte C."/>
            <person name="Sykes S."/>
            <person name="Thomson T."/>
            <person name="Walk T."/>
            <person name="White J."/>
            <person name="Yandava C."/>
            <person name="Burger G."/>
            <person name="Gray M.W."/>
            <person name="Holland P.W.H."/>
            <person name="King N."/>
            <person name="Lang F.B.F."/>
            <person name="Roger A.J."/>
            <person name="Ruiz-Trillo I."/>
            <person name="Lander E."/>
            <person name="Nusbaum C."/>
        </authorList>
    </citation>
    <scope>NUCLEOTIDE SEQUENCE [LARGE SCALE GENOMIC DNA]</scope>
    <source>
        <strain evidence="14 15">ATCC 50062</strain>
    </source>
</reference>
<dbReference type="GeneID" id="25567208"/>
<dbReference type="OrthoDB" id="10264771at2759"/>
<dbReference type="GO" id="GO:0046872">
    <property type="term" value="F:metal ion binding"/>
    <property type="evidence" value="ECO:0007669"/>
    <property type="project" value="UniProtKB-KW"/>
</dbReference>
<keyword evidence="6 13" id="KW-0963">Cytoplasm</keyword>
<dbReference type="GO" id="GO:0006013">
    <property type="term" value="P:mannose metabolic process"/>
    <property type="evidence" value="ECO:0007669"/>
    <property type="project" value="TreeGrafter"/>
</dbReference>
<dbReference type="InterPro" id="IPR005002">
    <property type="entry name" value="PMM"/>
</dbReference>
<feature type="binding site" evidence="12">
    <location>
        <position position="287"/>
    </location>
    <ligand>
        <name>Mg(2+)</name>
        <dbReference type="ChEBI" id="CHEBI:18420"/>
        <label>1</label>
    </ligand>
</feature>
<dbReference type="AlphaFoldDB" id="A0A0L0DMN4"/>
<feature type="binding site" evidence="11">
    <location>
        <position position="244"/>
    </location>
    <ligand>
        <name>alpha-D-mannose 1-phosphate</name>
        <dbReference type="ChEBI" id="CHEBI:58409"/>
    </ligand>
</feature>
<feature type="binding site" evidence="12">
    <location>
        <position position="270"/>
    </location>
    <ligand>
        <name>Mg(2+)</name>
        <dbReference type="ChEBI" id="CHEBI:18420"/>
        <label>1</label>
    </ligand>
</feature>
<evidence type="ECO:0000256" key="5">
    <source>
        <dbReference type="ARBA" id="ARBA00012730"/>
    </source>
</evidence>
<gene>
    <name evidence="14" type="ORF">AMSG_08533</name>
</gene>
<dbReference type="SFLD" id="SFLDG01143">
    <property type="entry name" value="C2.B.3:_Phosphomannomutase_Lik"/>
    <property type="match status" value="1"/>
</dbReference>
<comment type="subunit">
    <text evidence="4 13">Homodimer.</text>
</comment>
<comment type="pathway">
    <text evidence="2 13">Nucleotide-sugar biosynthesis; GDP-alpha-D-mannose biosynthesis; alpha-D-mannose 1-phosphate from D-fructose 6-phosphate: step 2/2.</text>
</comment>
<sequence>MYGYPYGYGYGYAPYGGFAPFGAFGYGGFPAGYGYSSAGVVSSAAAGAGAGAGADSACPAPPAERDESTLVLFDVDGTLTPARQKSTAEMRTFLHQLRKRVVVGIVGGSDFGKIKEQIGDDILDSFDYVFGENGLTAYKGSEQLGDDSFLAYLGEERMQELINFVLAYVAKLDIPVKRGTFVEWRNGMINVSPIGRDCSQAEREAFNEFDKGAGVRVAMKKAIEDKFGDAFGIQVSIGGQISMDVFPKGWTKVYCLRYLDAFDTIHFFGDKTYPGGNDYEIFECDRTIGHTVTSPDDTRAQCEELFF</sequence>
<dbReference type="GO" id="GO:0005829">
    <property type="term" value="C:cytosol"/>
    <property type="evidence" value="ECO:0007669"/>
    <property type="project" value="TreeGrafter"/>
</dbReference>
<evidence type="ECO:0000256" key="2">
    <source>
        <dbReference type="ARBA" id="ARBA00004699"/>
    </source>
</evidence>
<dbReference type="InterPro" id="IPR036412">
    <property type="entry name" value="HAD-like_sf"/>
</dbReference>
<feature type="active site" description="Proton donor/acceptor" evidence="10">
    <location>
        <position position="76"/>
    </location>
</feature>
<proteinExistence type="inferred from homology"/>
<evidence type="ECO:0000256" key="6">
    <source>
        <dbReference type="ARBA" id="ARBA00022490"/>
    </source>
</evidence>
<dbReference type="SFLD" id="SFLDS00003">
    <property type="entry name" value="Haloacid_Dehalogenase"/>
    <property type="match status" value="1"/>
</dbReference>
<dbReference type="Proteomes" id="UP000054408">
    <property type="component" value="Unassembled WGS sequence"/>
</dbReference>
<dbReference type="RefSeq" id="XP_013755213.1">
    <property type="nucleotide sequence ID" value="XM_013899759.1"/>
</dbReference>
<dbReference type="InterPro" id="IPR043169">
    <property type="entry name" value="PMM_cap"/>
</dbReference>
<feature type="binding site" evidence="11">
    <location>
        <position position="185"/>
    </location>
    <ligand>
        <name>alpha-D-mannose 1-phosphate</name>
        <dbReference type="ChEBI" id="CHEBI:58409"/>
    </ligand>
</feature>
<dbReference type="OMA" id="ISHRVYT"/>
<evidence type="ECO:0000256" key="12">
    <source>
        <dbReference type="PIRSR" id="PIRSR605002-3"/>
    </source>
</evidence>
<keyword evidence="15" id="KW-1185">Reference proteome</keyword>
<evidence type="ECO:0000313" key="15">
    <source>
        <dbReference type="Proteomes" id="UP000054408"/>
    </source>
</evidence>
<feature type="binding site" evidence="12">
    <location>
        <position position="282"/>
    </location>
    <ligand>
        <name>Mg(2+)</name>
        <dbReference type="ChEBI" id="CHEBI:18420"/>
        <label>1</label>
    </ligand>
</feature>
<evidence type="ECO:0000256" key="4">
    <source>
        <dbReference type="ARBA" id="ARBA00011738"/>
    </source>
</evidence>
<evidence type="ECO:0000256" key="8">
    <source>
        <dbReference type="ARBA" id="ARBA00022842"/>
    </source>
</evidence>
<dbReference type="eggNOG" id="KOG3189">
    <property type="taxonomic scope" value="Eukaryota"/>
</dbReference>
<dbReference type="PANTHER" id="PTHR10466:SF0">
    <property type="entry name" value="PHOSPHOMANNOMUTASE"/>
    <property type="match status" value="1"/>
</dbReference>
<dbReference type="STRING" id="461836.A0A0L0DMN4"/>
<dbReference type="PANTHER" id="PTHR10466">
    <property type="entry name" value="PHOSPHOMANNOMUTASE"/>
    <property type="match status" value="1"/>
</dbReference>
<evidence type="ECO:0000256" key="11">
    <source>
        <dbReference type="PIRSR" id="PIRSR605002-2"/>
    </source>
</evidence>
<feature type="binding site" evidence="12">
    <location>
        <position position="74"/>
    </location>
    <ligand>
        <name>Mg(2+)</name>
        <dbReference type="ChEBI" id="CHEBI:18420"/>
        <label>1</label>
    </ligand>
</feature>
<dbReference type="NCBIfam" id="TIGR01484">
    <property type="entry name" value="HAD-SF-IIB"/>
    <property type="match status" value="1"/>
</dbReference>
<dbReference type="UniPathway" id="UPA00126">
    <property type="reaction ID" value="UER00424"/>
</dbReference>
<evidence type="ECO:0000256" key="3">
    <source>
        <dbReference type="ARBA" id="ARBA00009736"/>
    </source>
</evidence>
<dbReference type="SFLD" id="SFLDG01140">
    <property type="entry name" value="C2.B:_Phosphomannomutase_and_P"/>
    <property type="match status" value="1"/>
</dbReference>
<evidence type="ECO:0000256" key="10">
    <source>
        <dbReference type="PIRSR" id="PIRSR605002-1"/>
    </source>
</evidence>
<dbReference type="SFLD" id="SFLDF00445">
    <property type="entry name" value="alpha-phosphomannomutase"/>
    <property type="match status" value="1"/>
</dbReference>
<evidence type="ECO:0000256" key="7">
    <source>
        <dbReference type="ARBA" id="ARBA00022723"/>
    </source>
</evidence>
<feature type="active site" description="Nucleophile" evidence="10">
    <location>
        <position position="74"/>
    </location>
</feature>
<comment type="cofactor">
    <cofactor evidence="12">
        <name>Mg(2+)</name>
        <dbReference type="ChEBI" id="CHEBI:18420"/>
    </cofactor>
</comment>
<dbReference type="GO" id="GO:0009298">
    <property type="term" value="P:GDP-mannose biosynthetic process"/>
    <property type="evidence" value="ECO:0007669"/>
    <property type="project" value="UniProtKB-UniPathway"/>
</dbReference>
<dbReference type="FunFam" id="3.30.1240.20:FF:000001">
    <property type="entry name" value="Phosphomannomutase"/>
    <property type="match status" value="1"/>
</dbReference>
<dbReference type="EC" id="5.4.2.8" evidence="5 13"/>
<evidence type="ECO:0000256" key="1">
    <source>
        <dbReference type="ARBA" id="ARBA00004496"/>
    </source>
</evidence>
<dbReference type="GO" id="GO:0006487">
    <property type="term" value="P:protein N-linked glycosylation"/>
    <property type="evidence" value="ECO:0007669"/>
    <property type="project" value="TreeGrafter"/>
</dbReference>
<organism evidence="14 15">
    <name type="scientific">Thecamonas trahens ATCC 50062</name>
    <dbReference type="NCBI Taxonomy" id="461836"/>
    <lineage>
        <taxon>Eukaryota</taxon>
        <taxon>Apusozoa</taxon>
        <taxon>Apusomonadida</taxon>
        <taxon>Apusomonadidae</taxon>
        <taxon>Thecamonas</taxon>
    </lineage>
</organism>
<feature type="binding site" evidence="11">
    <location>
        <position position="242"/>
    </location>
    <ligand>
        <name>alpha-D-mannose 1-phosphate</name>
        <dbReference type="ChEBI" id="CHEBI:58409"/>
    </ligand>
</feature>
<protein>
    <recommendedName>
        <fullName evidence="5 13">Phosphomannomutase</fullName>
        <ecNumber evidence="5 13">5.4.2.8</ecNumber>
    </recommendedName>
</protein>